<dbReference type="PROSITE" id="PS51257">
    <property type="entry name" value="PROKAR_LIPOPROTEIN"/>
    <property type="match status" value="1"/>
</dbReference>
<feature type="region of interest" description="Disordered" evidence="1">
    <location>
        <begin position="63"/>
        <end position="85"/>
    </location>
</feature>
<evidence type="ECO:0000313" key="2">
    <source>
        <dbReference type="EMBL" id="EFR42984.1"/>
    </source>
</evidence>
<evidence type="ECO:0000256" key="1">
    <source>
        <dbReference type="SAM" id="MobiDB-lite"/>
    </source>
</evidence>
<accession>E4L893</accession>
<organism evidence="2 3">
    <name type="scientific">Dialister micraerophilus UPII 345-E</name>
    <dbReference type="NCBI Taxonomy" id="910314"/>
    <lineage>
        <taxon>Bacteria</taxon>
        <taxon>Bacillati</taxon>
        <taxon>Bacillota</taxon>
        <taxon>Negativicutes</taxon>
        <taxon>Veillonellales</taxon>
        <taxon>Veillonellaceae</taxon>
        <taxon>Dialister</taxon>
    </lineage>
</organism>
<comment type="caution">
    <text evidence="2">The sequence shown here is derived from an EMBL/GenBank/DDBJ whole genome shotgun (WGS) entry which is preliminary data.</text>
</comment>
<protein>
    <submittedName>
        <fullName evidence="2">Uncharacterized protein</fullName>
    </submittedName>
</protein>
<evidence type="ECO:0000313" key="3">
    <source>
        <dbReference type="Proteomes" id="UP000004594"/>
    </source>
</evidence>
<proteinExistence type="predicted"/>
<name>E4L893_9FIRM</name>
<reference evidence="2 3" key="1">
    <citation type="submission" date="2010-11" db="EMBL/GenBank/DDBJ databases">
        <authorList>
            <person name="Durkin A.S."/>
            <person name="Madupu R."/>
            <person name="Torralba M."/>
            <person name="Gillis M."/>
            <person name="Methe B."/>
            <person name="Sutton G."/>
            <person name="Nelson K.E."/>
        </authorList>
    </citation>
    <scope>NUCLEOTIDE SEQUENCE [LARGE SCALE GENOMIC DNA]</scope>
    <source>
        <strain evidence="2 3">UPII 345-E</strain>
    </source>
</reference>
<sequence length="113" mass="13158">MNEKELIKRLVVCLIIILACYFAFAYIGTRNVHDNGNGTDTIRNELRSIEKAQREETRVIDETEKAISRSQKGIDESTRTNKEITSIERKDTEIIDECQQILKRVRERNTSKD</sequence>
<gene>
    <name evidence="2" type="ORF">HMPREF9220_1076</name>
</gene>
<dbReference type="AlphaFoldDB" id="E4L893"/>
<dbReference type="EMBL" id="AENT01000012">
    <property type="protein sequence ID" value="EFR42984.1"/>
    <property type="molecule type" value="Genomic_DNA"/>
</dbReference>
<dbReference type="Proteomes" id="UP000004594">
    <property type="component" value="Unassembled WGS sequence"/>
</dbReference>